<evidence type="ECO:0000256" key="4">
    <source>
        <dbReference type="PROSITE-ProRule" id="PRU01343"/>
    </source>
</evidence>
<protein>
    <recommendedName>
        <fullName evidence="6">GRF-type domain-containing protein</fullName>
    </recommendedName>
</protein>
<evidence type="ECO:0000313" key="7">
    <source>
        <dbReference type="EMBL" id="VYS66939.1"/>
    </source>
</evidence>
<organism evidence="7 8">
    <name type="scientific">Arabidopsis thaliana</name>
    <name type="common">Mouse-ear cress</name>
    <dbReference type="NCBI Taxonomy" id="3702"/>
    <lineage>
        <taxon>Eukaryota</taxon>
        <taxon>Viridiplantae</taxon>
        <taxon>Streptophyta</taxon>
        <taxon>Embryophyta</taxon>
        <taxon>Tracheophyta</taxon>
        <taxon>Spermatophyta</taxon>
        <taxon>Magnoliopsida</taxon>
        <taxon>eudicotyledons</taxon>
        <taxon>Gunneridae</taxon>
        <taxon>Pentapetalae</taxon>
        <taxon>rosids</taxon>
        <taxon>malvids</taxon>
        <taxon>Brassicales</taxon>
        <taxon>Brassicaceae</taxon>
        <taxon>Camelineae</taxon>
        <taxon>Arabidopsis</taxon>
    </lineage>
</organism>
<dbReference type="Proteomes" id="UP000426265">
    <property type="component" value="Unassembled WGS sequence"/>
</dbReference>
<dbReference type="PROSITE" id="PS51999">
    <property type="entry name" value="ZF_GRF"/>
    <property type="match status" value="1"/>
</dbReference>
<evidence type="ECO:0000256" key="3">
    <source>
        <dbReference type="ARBA" id="ARBA00022833"/>
    </source>
</evidence>
<dbReference type="GO" id="GO:0008270">
    <property type="term" value="F:zinc ion binding"/>
    <property type="evidence" value="ECO:0007669"/>
    <property type="project" value="UniProtKB-KW"/>
</dbReference>
<dbReference type="EMBL" id="CACRSJ010000110">
    <property type="protein sequence ID" value="VYS66939.1"/>
    <property type="molecule type" value="Genomic_DNA"/>
</dbReference>
<keyword evidence="2 4" id="KW-0863">Zinc-finger</keyword>
<name>A0A654G1H6_ARATH</name>
<evidence type="ECO:0000256" key="1">
    <source>
        <dbReference type="ARBA" id="ARBA00022723"/>
    </source>
</evidence>
<dbReference type="InterPro" id="IPR010666">
    <property type="entry name" value="Znf_GRF"/>
</dbReference>
<dbReference type="PANTHER" id="PTHR33248">
    <property type="entry name" value="ZINC ION-BINDING PROTEIN"/>
    <property type="match status" value="1"/>
</dbReference>
<dbReference type="ExpressionAtlas" id="A0A654G1H6">
    <property type="expression patterns" value="baseline"/>
</dbReference>
<keyword evidence="1" id="KW-0479">Metal-binding</keyword>
<keyword evidence="3" id="KW-0862">Zinc</keyword>
<dbReference type="AlphaFoldDB" id="A0A654G1H6"/>
<feature type="domain" description="GRF-type" evidence="6">
    <location>
        <begin position="26"/>
        <end position="69"/>
    </location>
</feature>
<accession>A0A654G1H6</accession>
<evidence type="ECO:0000313" key="8">
    <source>
        <dbReference type="Proteomes" id="UP000426265"/>
    </source>
</evidence>
<evidence type="ECO:0000259" key="6">
    <source>
        <dbReference type="PROSITE" id="PS51999"/>
    </source>
</evidence>
<sequence>MSTNSYYSSASSSGFRVCPPGVPSKCWCGEEIITFTSKTKENPYRRFYRCAIAMKRENEEHLFKWVDEALLDEIKMVNEKCKRVAENISDLRMNVMVNMELLNKNAKQMEEELIKKMEGELLTMKENVEELGRTCYGKVSFEDCRGCCCDCCIYCMALGKSVGVVEVLE</sequence>
<feature type="coiled-coil region" evidence="5">
    <location>
        <begin position="74"/>
        <end position="134"/>
    </location>
</feature>
<evidence type="ECO:0000256" key="5">
    <source>
        <dbReference type="SAM" id="Coils"/>
    </source>
</evidence>
<keyword evidence="5" id="KW-0175">Coiled coil</keyword>
<reference evidence="7 8" key="1">
    <citation type="submission" date="2019-11" db="EMBL/GenBank/DDBJ databases">
        <authorList>
            <person name="Jiao W.-B."/>
            <person name="Schneeberger K."/>
        </authorList>
    </citation>
    <scope>NUCLEOTIDE SEQUENCE [LARGE SCALE GENOMIC DNA]</scope>
    <source>
        <strain evidence="8">cv. An-1</strain>
    </source>
</reference>
<proteinExistence type="predicted"/>
<evidence type="ECO:0000256" key="2">
    <source>
        <dbReference type="ARBA" id="ARBA00022771"/>
    </source>
</evidence>
<gene>
    <name evidence="7" type="ORF">AN1_LOCUS22341</name>
</gene>